<feature type="transmembrane region" description="Helical" evidence="2">
    <location>
        <begin position="6"/>
        <end position="24"/>
    </location>
</feature>
<organism evidence="3">
    <name type="scientific">uncultured Thiotrichaceae bacterium</name>
    <dbReference type="NCBI Taxonomy" id="298394"/>
    <lineage>
        <taxon>Bacteria</taxon>
        <taxon>Pseudomonadati</taxon>
        <taxon>Pseudomonadota</taxon>
        <taxon>Gammaproteobacteria</taxon>
        <taxon>Thiotrichales</taxon>
        <taxon>Thiotrichaceae</taxon>
        <taxon>environmental samples</taxon>
    </lineage>
</organism>
<sequence length="212" mass="24098">MSGLPLIYELALVATLVCLISWLMGRTLCKSREHEERAAKKALQAANEHLEAQLLDKDAETRQLSESLLAEQQALSMLQQQHDNTAHLLTKVQTEHQQSLSQIQTLHAYRTQFEALEKVHDEQAKLTVSLRETLQQEKQEATELMARQLQEEKTNADNLSAQLRKQIATLQQENTEKDATIVQLNDKVSSYRASVDSTNRRISSLLDTLPTR</sequence>
<keyword evidence="2" id="KW-0472">Membrane</keyword>
<dbReference type="EMBL" id="CACVAV010000150">
    <property type="protein sequence ID" value="CAA6809589.1"/>
    <property type="molecule type" value="Genomic_DNA"/>
</dbReference>
<keyword evidence="2" id="KW-1133">Transmembrane helix</keyword>
<keyword evidence="1" id="KW-0175">Coiled coil</keyword>
<gene>
    <name evidence="3" type="ORF">HELGO_WM35719</name>
</gene>
<proteinExistence type="predicted"/>
<evidence type="ECO:0000256" key="1">
    <source>
        <dbReference type="SAM" id="Coils"/>
    </source>
</evidence>
<evidence type="ECO:0000256" key="2">
    <source>
        <dbReference type="SAM" id="Phobius"/>
    </source>
</evidence>
<dbReference type="AlphaFoldDB" id="A0A6S6SM82"/>
<keyword evidence="2" id="KW-0812">Transmembrane</keyword>
<evidence type="ECO:0000313" key="3">
    <source>
        <dbReference type="EMBL" id="CAA6809589.1"/>
    </source>
</evidence>
<feature type="coiled-coil region" evidence="1">
    <location>
        <begin position="33"/>
        <end position="60"/>
    </location>
</feature>
<protein>
    <submittedName>
        <fullName evidence="3">Uncharacterized protein</fullName>
    </submittedName>
</protein>
<feature type="coiled-coil region" evidence="1">
    <location>
        <begin position="127"/>
        <end position="187"/>
    </location>
</feature>
<name>A0A6S6SM82_9GAMM</name>
<accession>A0A6S6SM82</accession>
<reference evidence="3" key="1">
    <citation type="submission" date="2020-01" db="EMBL/GenBank/DDBJ databases">
        <authorList>
            <person name="Meier V. D."/>
            <person name="Meier V D."/>
        </authorList>
    </citation>
    <scope>NUCLEOTIDE SEQUENCE</scope>
    <source>
        <strain evidence="3">HLG_WM_MAG_08</strain>
    </source>
</reference>